<organism evidence="2">
    <name type="scientific">Klosneuvirus KNV1</name>
    <dbReference type="NCBI Taxonomy" id="1977640"/>
    <lineage>
        <taxon>Viruses</taxon>
        <taxon>Varidnaviria</taxon>
        <taxon>Bamfordvirae</taxon>
        <taxon>Nucleocytoviricota</taxon>
        <taxon>Megaviricetes</taxon>
        <taxon>Imitervirales</taxon>
        <taxon>Mimiviridae</taxon>
        <taxon>Klosneuvirinae</taxon>
        <taxon>Klosneuvirus</taxon>
    </lineage>
</organism>
<sequence length="179" mass="21505">MVKRKSGYIYIMQSGKRNKYKIGKSYNTFYRKDTLQTGTPDDLKIIFMLYFEELEGIEISIHDEFKEYRIKGEWFKFTLNILNKCIGYITRLLEINNLHKLNQDEYKITINKCIYIINKNNDYDELQRDILEDKIVIDNVSNDIVLYFNERLAKIKTINDEEEKIEQSIILSQMMSKIK</sequence>
<feature type="domain" description="Bacteriophage T5 Orf172 DNA-binding" evidence="1">
    <location>
        <begin position="14"/>
        <end position="89"/>
    </location>
</feature>
<dbReference type="Pfam" id="PF13455">
    <property type="entry name" value="MUG113"/>
    <property type="match status" value="1"/>
</dbReference>
<dbReference type="SMART" id="SM00974">
    <property type="entry name" value="T5orf172"/>
    <property type="match status" value="1"/>
</dbReference>
<dbReference type="EMBL" id="KY684111">
    <property type="protein sequence ID" value="ARF12200.1"/>
    <property type="molecule type" value="Genomic_DNA"/>
</dbReference>
<proteinExistence type="predicted"/>
<evidence type="ECO:0000313" key="2">
    <source>
        <dbReference type="EMBL" id="ARF12200.1"/>
    </source>
</evidence>
<name>A0A1V0SKE4_9VIRU</name>
<reference evidence="2" key="1">
    <citation type="journal article" date="2017" name="Science">
        <title>Giant viruses with an expanded complement of translation system components.</title>
        <authorList>
            <person name="Schulz F."/>
            <person name="Yutin N."/>
            <person name="Ivanova N.N."/>
            <person name="Ortega D.R."/>
            <person name="Lee T.K."/>
            <person name="Vierheilig J."/>
            <person name="Daims H."/>
            <person name="Horn M."/>
            <person name="Wagner M."/>
            <person name="Jensen G.J."/>
            <person name="Kyrpides N.C."/>
            <person name="Koonin E.V."/>
            <person name="Woyke T."/>
        </authorList>
    </citation>
    <scope>NUCLEOTIDE SEQUENCE</scope>
    <source>
        <strain evidence="2">KNV1</strain>
    </source>
</reference>
<dbReference type="InterPro" id="IPR018306">
    <property type="entry name" value="Phage_T5_Orf172_DNA-bd"/>
</dbReference>
<accession>A0A1V0SKE4</accession>
<evidence type="ECO:0000259" key="1">
    <source>
        <dbReference type="SMART" id="SM00974"/>
    </source>
</evidence>
<gene>
    <name evidence="2" type="ORF">Klosneuvirus_4_15</name>
</gene>
<protein>
    <recommendedName>
        <fullName evidence="1">Bacteriophage T5 Orf172 DNA-binding domain-containing protein</fullName>
    </recommendedName>
</protein>